<comment type="caution">
    <text evidence="3">The sequence shown here is derived from an EMBL/GenBank/DDBJ whole genome shotgun (WGS) entry which is preliminary data.</text>
</comment>
<dbReference type="InterPro" id="IPR034242">
    <property type="entry name" value="MauL"/>
</dbReference>
<evidence type="ECO:0000256" key="1">
    <source>
        <dbReference type="ARBA" id="ARBA00004418"/>
    </source>
</evidence>
<name>A0ABV7F1R3_9BURK</name>
<organism evidence="3 4">
    <name type="scientific">Undibacterium arcticum</name>
    <dbReference type="NCBI Taxonomy" id="1762892"/>
    <lineage>
        <taxon>Bacteria</taxon>
        <taxon>Pseudomonadati</taxon>
        <taxon>Pseudomonadota</taxon>
        <taxon>Betaproteobacteria</taxon>
        <taxon>Burkholderiales</taxon>
        <taxon>Oxalobacteraceae</taxon>
        <taxon>Undibacterium</taxon>
    </lineage>
</organism>
<dbReference type="Proteomes" id="UP001595530">
    <property type="component" value="Unassembled WGS sequence"/>
</dbReference>
<protein>
    <submittedName>
        <fullName evidence="3">Methylamine utilization protein</fullName>
    </submittedName>
</protein>
<feature type="chain" id="PRO_5046594830" evidence="2">
    <location>
        <begin position="24"/>
        <end position="220"/>
    </location>
</feature>
<evidence type="ECO:0000313" key="4">
    <source>
        <dbReference type="Proteomes" id="UP001595530"/>
    </source>
</evidence>
<dbReference type="RefSeq" id="WP_390325816.1">
    <property type="nucleotide sequence ID" value="NZ_JBHRTP010000024.1"/>
</dbReference>
<evidence type="ECO:0000313" key="3">
    <source>
        <dbReference type="EMBL" id="MFC3108074.1"/>
    </source>
</evidence>
<evidence type="ECO:0000256" key="2">
    <source>
        <dbReference type="SAM" id="SignalP"/>
    </source>
</evidence>
<dbReference type="CDD" id="cd04221">
    <property type="entry name" value="MauL"/>
    <property type="match status" value="1"/>
</dbReference>
<dbReference type="Gene3D" id="2.60.40.420">
    <property type="entry name" value="Cupredoxins - blue copper proteins"/>
    <property type="match status" value="1"/>
</dbReference>
<gene>
    <name evidence="3" type="ORF">ACFOFO_08890</name>
</gene>
<proteinExistence type="predicted"/>
<reference evidence="4" key="1">
    <citation type="journal article" date="2019" name="Int. J. Syst. Evol. Microbiol.">
        <title>The Global Catalogue of Microorganisms (GCM) 10K type strain sequencing project: providing services to taxonomists for standard genome sequencing and annotation.</title>
        <authorList>
            <consortium name="The Broad Institute Genomics Platform"/>
            <consortium name="The Broad Institute Genome Sequencing Center for Infectious Disease"/>
            <person name="Wu L."/>
            <person name="Ma J."/>
        </authorList>
    </citation>
    <scope>NUCLEOTIDE SEQUENCE [LARGE SCALE GENOMIC DNA]</scope>
    <source>
        <strain evidence="4">KCTC 42986</strain>
    </source>
</reference>
<keyword evidence="2" id="KW-0732">Signal</keyword>
<comment type="subcellular location">
    <subcellularLocation>
        <location evidence="1">Periplasm</location>
    </subcellularLocation>
</comment>
<feature type="signal peptide" evidence="2">
    <location>
        <begin position="1"/>
        <end position="23"/>
    </location>
</feature>
<keyword evidence="4" id="KW-1185">Reference proteome</keyword>
<dbReference type="InterPro" id="IPR008972">
    <property type="entry name" value="Cupredoxin"/>
</dbReference>
<dbReference type="EMBL" id="JBHRTP010000024">
    <property type="protein sequence ID" value="MFC3108074.1"/>
    <property type="molecule type" value="Genomic_DNA"/>
</dbReference>
<accession>A0ABV7F1R3</accession>
<sequence length="220" mass="23373">MTVSLLAVLGMGLTAFAASVANAAIITVAVTDAAGNALPDVAIYAEPAADASVHKALHGAQIEQRQRKFMPLVTVVQTGSTISFPNNDTVRHHVYSFSPAKPFELKLYSGVPGQPILFDKPSTVVVGCNIHDQMVAYIQVVDTPYFGKTDAAGKLTLDGVPAGKYTLKAWHYQSLRGAPIPDQAITLVKDVDLKADFKLNLKSNLTSSIKPAHQAAAADY</sequence>
<dbReference type="SUPFAM" id="SSF49503">
    <property type="entry name" value="Cupredoxins"/>
    <property type="match status" value="1"/>
</dbReference>